<organism evidence="1 2">
    <name type="scientific">Daejeonella lutea</name>
    <dbReference type="NCBI Taxonomy" id="572036"/>
    <lineage>
        <taxon>Bacteria</taxon>
        <taxon>Pseudomonadati</taxon>
        <taxon>Bacteroidota</taxon>
        <taxon>Sphingobacteriia</taxon>
        <taxon>Sphingobacteriales</taxon>
        <taxon>Sphingobacteriaceae</taxon>
        <taxon>Daejeonella</taxon>
    </lineage>
</organism>
<dbReference type="AlphaFoldDB" id="A0A1T5BBQ6"/>
<sequence>MNLPKNFYSGTSGMALPVPNKTLYPKEFQSGSRLNYYSHLFNSIEINSSFYKIPMARTVANWAAEVPDNFRFTYKLWRDITHVKDLLFKDDDVHRFMQVINTVADKKGCLLVQFPPKLDLSAEKRVERLLVKIREADPNYEWKVFLEFRRMDWYKEDVHQMLDSYKAAFVLHDKAGSQSEFIEQDGNDVYLRFHGPGGNYRGSYSDDFLFEYSQYIRSWLTDGKCVYTYFNNTMGDAVKNLSVLNSFVASDDAV</sequence>
<dbReference type="PANTHER" id="PTHR30348">
    <property type="entry name" value="UNCHARACTERIZED PROTEIN YECE"/>
    <property type="match status" value="1"/>
</dbReference>
<dbReference type="STRING" id="572036.SAMN05661099_1479"/>
<name>A0A1T5BBQ6_9SPHI</name>
<dbReference type="Pfam" id="PF01904">
    <property type="entry name" value="DUF72"/>
    <property type="match status" value="1"/>
</dbReference>
<evidence type="ECO:0000313" key="1">
    <source>
        <dbReference type="EMBL" id="SKB44734.1"/>
    </source>
</evidence>
<dbReference type="InterPro" id="IPR036520">
    <property type="entry name" value="UPF0759_sf"/>
</dbReference>
<dbReference type="Gene3D" id="3.20.20.410">
    <property type="entry name" value="Protein of unknown function UPF0759"/>
    <property type="match status" value="1"/>
</dbReference>
<reference evidence="2" key="1">
    <citation type="submission" date="2017-02" db="EMBL/GenBank/DDBJ databases">
        <authorList>
            <person name="Varghese N."/>
            <person name="Submissions S."/>
        </authorList>
    </citation>
    <scope>NUCLEOTIDE SEQUENCE [LARGE SCALE GENOMIC DNA]</scope>
    <source>
        <strain evidence="2">DSM 22385</strain>
    </source>
</reference>
<dbReference type="Proteomes" id="UP000189981">
    <property type="component" value="Unassembled WGS sequence"/>
</dbReference>
<proteinExistence type="predicted"/>
<accession>A0A1T5BBQ6</accession>
<keyword evidence="2" id="KW-1185">Reference proteome</keyword>
<evidence type="ECO:0000313" key="2">
    <source>
        <dbReference type="Proteomes" id="UP000189981"/>
    </source>
</evidence>
<gene>
    <name evidence="1" type="ORF">SAMN05661099_1479</name>
</gene>
<dbReference type="EMBL" id="FUYR01000001">
    <property type="protein sequence ID" value="SKB44734.1"/>
    <property type="molecule type" value="Genomic_DNA"/>
</dbReference>
<protein>
    <submittedName>
        <fullName evidence="1">Uncharacterized conserved protein YecE, DUF72 family</fullName>
    </submittedName>
</protein>
<dbReference type="InterPro" id="IPR002763">
    <property type="entry name" value="DUF72"/>
</dbReference>
<dbReference type="PANTHER" id="PTHR30348:SF4">
    <property type="entry name" value="DUF72 DOMAIN-CONTAINING PROTEIN"/>
    <property type="match status" value="1"/>
</dbReference>
<dbReference type="RefSeq" id="WP_079701950.1">
    <property type="nucleotide sequence ID" value="NZ_FUYR01000001.1"/>
</dbReference>
<dbReference type="SUPFAM" id="SSF117396">
    <property type="entry name" value="TM1631-like"/>
    <property type="match status" value="1"/>
</dbReference>
<dbReference type="OrthoDB" id="9780310at2"/>